<dbReference type="PANTHER" id="PTHR37343">
    <property type="entry name" value="PROLINE-RICH PROTEIN 32"/>
    <property type="match status" value="1"/>
</dbReference>
<dbReference type="InterPro" id="IPR027891">
    <property type="entry name" value="DUF4645"/>
</dbReference>
<accession>A0A1U7QXM0</accession>
<dbReference type="RefSeq" id="XP_005076893.1">
    <property type="nucleotide sequence ID" value="XM_005076836.3"/>
</dbReference>
<dbReference type="CTD" id="100130613"/>
<evidence type="ECO:0000313" key="1">
    <source>
        <dbReference type="Proteomes" id="UP000886700"/>
    </source>
</evidence>
<dbReference type="KEGG" id="maua:101827340"/>
<dbReference type="PANTHER" id="PTHR37343:SF1">
    <property type="entry name" value="PROLINE-RICH PROTEIN 32"/>
    <property type="match status" value="1"/>
</dbReference>
<dbReference type="eggNOG" id="ENOG502T9EE">
    <property type="taxonomic scope" value="Eukaryota"/>
</dbReference>
<dbReference type="OrthoDB" id="9802133at2759"/>
<dbReference type="Proteomes" id="UP000886700">
    <property type="component" value="Unplaced"/>
</dbReference>
<gene>
    <name evidence="2" type="primary">Prr32</name>
</gene>
<sequence>MACTENALGGHSRSYIMVPVDKNGSRETRHNVPLGCLNSVLKDDEDDVEIWAPPSVSLRHHIAVPRAGARIPENPRALRYPFALTPAIEEEFLATAEVNSSKGLESQSKKGYDSINMSQEVSASPMTLMIGGPRVGSGALEKSGSSSKLYMPVPRPQGLFPPRGPQSRGPPYVPTLRSGIMMEVTPGNGRMAYKGRLAHVSFPLGSPRHPMDNWQQRPPLHLSTNVPGLHCSTAHCFMPPQSPAFNPFPVMPTPFASPLGFGSPLFPYFFHFNTRAMHLPPYLN</sequence>
<evidence type="ECO:0000313" key="2">
    <source>
        <dbReference type="RefSeq" id="XP_005076893.1"/>
    </source>
</evidence>
<dbReference type="STRING" id="10036.ENSMAUP00000004290"/>
<name>A0A1U7QXM0_MESAU</name>
<keyword evidence="1" id="KW-1185">Reference proteome</keyword>
<dbReference type="Pfam" id="PF15488">
    <property type="entry name" value="DUF4645"/>
    <property type="match status" value="1"/>
</dbReference>
<proteinExistence type="predicted"/>
<reference evidence="2" key="1">
    <citation type="submission" date="2025-08" db="UniProtKB">
        <authorList>
            <consortium name="RefSeq"/>
        </authorList>
    </citation>
    <scope>IDENTIFICATION</scope>
    <source>
        <tissue evidence="2">Liver</tissue>
    </source>
</reference>
<dbReference type="GeneID" id="101827340"/>
<dbReference type="AlphaFoldDB" id="A0A1U7QXM0"/>
<protein>
    <submittedName>
        <fullName evidence="2">Proline-rich protein 32</fullName>
    </submittedName>
</protein>
<organism evidence="1 2">
    <name type="scientific">Mesocricetus auratus</name>
    <name type="common">Golden hamster</name>
    <dbReference type="NCBI Taxonomy" id="10036"/>
    <lineage>
        <taxon>Eukaryota</taxon>
        <taxon>Metazoa</taxon>
        <taxon>Chordata</taxon>
        <taxon>Craniata</taxon>
        <taxon>Vertebrata</taxon>
        <taxon>Euteleostomi</taxon>
        <taxon>Mammalia</taxon>
        <taxon>Eutheria</taxon>
        <taxon>Euarchontoglires</taxon>
        <taxon>Glires</taxon>
        <taxon>Rodentia</taxon>
        <taxon>Myomorpha</taxon>
        <taxon>Muroidea</taxon>
        <taxon>Cricetidae</taxon>
        <taxon>Cricetinae</taxon>
        <taxon>Mesocricetus</taxon>
    </lineage>
</organism>